<comment type="caution">
    <text evidence="9">The sequence shown here is derived from an EMBL/GenBank/DDBJ whole genome shotgun (WGS) entry which is preliminary data.</text>
</comment>
<dbReference type="SUPFAM" id="SSF47384">
    <property type="entry name" value="Homodimeric domain of signal transducing histidine kinase"/>
    <property type="match status" value="1"/>
</dbReference>
<dbReference type="eggNOG" id="COG2205">
    <property type="taxonomic scope" value="Bacteria"/>
</dbReference>
<dbReference type="SMART" id="SM00388">
    <property type="entry name" value="HisKA"/>
    <property type="match status" value="1"/>
</dbReference>
<name>N2A409_9FIRM</name>
<comment type="catalytic activity">
    <reaction evidence="1">
        <text>ATP + protein L-histidine = ADP + protein N-phospho-L-histidine.</text>
        <dbReference type="EC" id="2.7.13.3"/>
    </reaction>
</comment>
<keyword evidence="4" id="KW-0808">Transferase</keyword>
<keyword evidence="7" id="KW-0472">Membrane</keyword>
<proteinExistence type="predicted"/>
<dbReference type="HOGENOM" id="CLU_000445_89_3_9"/>
<accession>N2A409</accession>
<organism evidence="9 10">
    <name type="scientific">Eubacterium plexicaudatum ASF492</name>
    <dbReference type="NCBI Taxonomy" id="1235802"/>
    <lineage>
        <taxon>Bacteria</taxon>
        <taxon>Bacillati</taxon>
        <taxon>Bacillota</taxon>
        <taxon>Clostridia</taxon>
        <taxon>Eubacteriales</taxon>
        <taxon>Eubacteriaceae</taxon>
        <taxon>Eubacterium</taxon>
    </lineage>
</organism>
<keyword evidence="5" id="KW-0418">Kinase</keyword>
<dbReference type="Pfam" id="PF02518">
    <property type="entry name" value="HATPase_c"/>
    <property type="match status" value="1"/>
</dbReference>
<dbReference type="InterPro" id="IPR003661">
    <property type="entry name" value="HisK_dim/P_dom"/>
</dbReference>
<keyword evidence="6" id="KW-0902">Two-component regulatory system</keyword>
<keyword evidence="10" id="KW-1185">Reference proteome</keyword>
<dbReference type="Gene3D" id="3.30.565.10">
    <property type="entry name" value="Histidine kinase-like ATPase, C-terminal domain"/>
    <property type="match status" value="1"/>
</dbReference>
<evidence type="ECO:0000313" key="9">
    <source>
        <dbReference type="EMBL" id="EMZ19109.1"/>
    </source>
</evidence>
<dbReference type="PANTHER" id="PTHR43711:SF26">
    <property type="entry name" value="SENSOR HISTIDINE KINASE RCSC"/>
    <property type="match status" value="1"/>
</dbReference>
<dbReference type="Proteomes" id="UP000012589">
    <property type="component" value="Unassembled WGS sequence"/>
</dbReference>
<evidence type="ECO:0000256" key="4">
    <source>
        <dbReference type="ARBA" id="ARBA00022679"/>
    </source>
</evidence>
<keyword evidence="3" id="KW-0597">Phosphoprotein</keyword>
<protein>
    <recommendedName>
        <fullName evidence="2">histidine kinase</fullName>
        <ecNumber evidence="2">2.7.13.3</ecNumber>
    </recommendedName>
</protein>
<dbReference type="PROSITE" id="PS50109">
    <property type="entry name" value="HIS_KIN"/>
    <property type="match status" value="1"/>
</dbReference>
<dbReference type="SUPFAM" id="SSF55874">
    <property type="entry name" value="ATPase domain of HSP90 chaperone/DNA topoisomerase II/histidine kinase"/>
    <property type="match status" value="1"/>
</dbReference>
<dbReference type="PANTHER" id="PTHR43711">
    <property type="entry name" value="TWO-COMPONENT HISTIDINE KINASE"/>
    <property type="match status" value="1"/>
</dbReference>
<dbReference type="InterPro" id="IPR050736">
    <property type="entry name" value="Sensor_HK_Regulatory"/>
</dbReference>
<evidence type="ECO:0000256" key="1">
    <source>
        <dbReference type="ARBA" id="ARBA00000085"/>
    </source>
</evidence>
<dbReference type="PATRIC" id="fig|1235802.3.peg.5983"/>
<evidence type="ECO:0000256" key="3">
    <source>
        <dbReference type="ARBA" id="ARBA00022553"/>
    </source>
</evidence>
<dbReference type="InterPro" id="IPR005467">
    <property type="entry name" value="His_kinase_dom"/>
</dbReference>
<sequence>MESDTSGRNRTMRLIIMSAVLLFVAICYGVYQKRKTYRMIDRLLDNVLSQEMIVYSDVEEGEYSALIGKIRQIQEVLGSHAQNAENEKEQVKSLVSNMSHQLKTPLANLSLYTEILAKDELTPERRTEFAGKMQRQIDKLNWIVESLSKMVKLEQNIDDFEVQETMIRQTILDAVDTVYEKLEKKQIRLEMEPFEDMRLYHNRKWTVEVFVNLLENAVKYTEKGGSIFIRIKTYELYTEIQFADTGRGIRQEEQVRIFKRFYRSPEVEHTEGSGIGLYLSNLILEKEKGYITVSSIYGKSSCFSVFLQNCKNKSSVCKETARCVGYTEHIKDRER</sequence>
<evidence type="ECO:0000313" key="10">
    <source>
        <dbReference type="Proteomes" id="UP000012589"/>
    </source>
</evidence>
<dbReference type="AlphaFoldDB" id="N2A409"/>
<evidence type="ECO:0000256" key="6">
    <source>
        <dbReference type="ARBA" id="ARBA00023012"/>
    </source>
</evidence>
<dbReference type="InterPro" id="IPR004358">
    <property type="entry name" value="Sig_transdc_His_kin-like_C"/>
</dbReference>
<dbReference type="InterPro" id="IPR036890">
    <property type="entry name" value="HATPase_C_sf"/>
</dbReference>
<reference evidence="9 10" key="1">
    <citation type="journal article" date="2014" name="Genome Announc.">
        <title>Draft genome sequences of the altered schaedler flora, a defined bacterial community from gnotobiotic mice.</title>
        <authorList>
            <person name="Wannemuehler M.J."/>
            <person name="Overstreet A.M."/>
            <person name="Ward D.V."/>
            <person name="Phillips G.J."/>
        </authorList>
    </citation>
    <scope>NUCLEOTIDE SEQUENCE [LARGE SCALE GENOMIC DNA]</scope>
    <source>
        <strain evidence="9 10">ASF492</strain>
    </source>
</reference>
<evidence type="ECO:0000256" key="7">
    <source>
        <dbReference type="SAM" id="Phobius"/>
    </source>
</evidence>
<feature type="transmembrane region" description="Helical" evidence="7">
    <location>
        <begin position="12"/>
        <end position="31"/>
    </location>
</feature>
<dbReference type="InterPro" id="IPR036097">
    <property type="entry name" value="HisK_dim/P_sf"/>
</dbReference>
<feature type="domain" description="Histidine kinase" evidence="8">
    <location>
        <begin position="97"/>
        <end position="311"/>
    </location>
</feature>
<evidence type="ECO:0000259" key="8">
    <source>
        <dbReference type="PROSITE" id="PS50109"/>
    </source>
</evidence>
<dbReference type="InterPro" id="IPR003594">
    <property type="entry name" value="HATPase_dom"/>
</dbReference>
<evidence type="ECO:0000256" key="2">
    <source>
        <dbReference type="ARBA" id="ARBA00012438"/>
    </source>
</evidence>
<dbReference type="PRINTS" id="PR00344">
    <property type="entry name" value="BCTRLSENSOR"/>
</dbReference>
<keyword evidence="7" id="KW-1133">Transmembrane helix</keyword>
<evidence type="ECO:0000256" key="5">
    <source>
        <dbReference type="ARBA" id="ARBA00022777"/>
    </source>
</evidence>
<dbReference type="GO" id="GO:0000155">
    <property type="term" value="F:phosphorelay sensor kinase activity"/>
    <property type="evidence" value="ECO:0007669"/>
    <property type="project" value="InterPro"/>
</dbReference>
<dbReference type="EC" id="2.7.13.3" evidence="2"/>
<dbReference type="CDD" id="cd00082">
    <property type="entry name" value="HisKA"/>
    <property type="match status" value="1"/>
</dbReference>
<dbReference type="Gene3D" id="1.10.287.130">
    <property type="match status" value="1"/>
</dbReference>
<dbReference type="Pfam" id="PF00512">
    <property type="entry name" value="HisKA"/>
    <property type="match status" value="1"/>
</dbReference>
<dbReference type="EMBL" id="AQFT01000175">
    <property type="protein sequence ID" value="EMZ19109.1"/>
    <property type="molecule type" value="Genomic_DNA"/>
</dbReference>
<dbReference type="STRING" id="1235802.C823_05661"/>
<dbReference type="SMART" id="SM00387">
    <property type="entry name" value="HATPase_c"/>
    <property type="match status" value="1"/>
</dbReference>
<gene>
    <name evidence="9" type="ORF">C823_05661</name>
</gene>
<keyword evidence="7" id="KW-0812">Transmembrane</keyword>